<dbReference type="VEuPathDB" id="FungiDB:BO71DRAFT_436776"/>
<keyword evidence="1" id="KW-0479">Metal-binding</keyword>
<dbReference type="InterPro" id="IPR002227">
    <property type="entry name" value="Tyrosinase_Cu-bd"/>
</dbReference>
<evidence type="ECO:0000256" key="2">
    <source>
        <dbReference type="SAM" id="SignalP"/>
    </source>
</evidence>
<feature type="chain" id="PRO_5016304054" evidence="2">
    <location>
        <begin position="19"/>
        <end position="155"/>
    </location>
</feature>
<dbReference type="InterPro" id="IPR050316">
    <property type="entry name" value="Tyrosinase/Hemocyanin"/>
</dbReference>
<dbReference type="Proteomes" id="UP000247810">
    <property type="component" value="Unassembled WGS sequence"/>
</dbReference>
<evidence type="ECO:0000259" key="3">
    <source>
        <dbReference type="Pfam" id="PF00264"/>
    </source>
</evidence>
<protein>
    <submittedName>
        <fullName evidence="4">Di-copper centre-containing protein</fullName>
    </submittedName>
</protein>
<dbReference type="InterPro" id="IPR008922">
    <property type="entry name" value="Di-copper_centre_dom_sf"/>
</dbReference>
<proteinExistence type="predicted"/>
<dbReference type="SUPFAM" id="SSF48056">
    <property type="entry name" value="Di-copper centre-containing domain"/>
    <property type="match status" value="1"/>
</dbReference>
<evidence type="ECO:0000256" key="1">
    <source>
        <dbReference type="ARBA" id="ARBA00022723"/>
    </source>
</evidence>
<dbReference type="PANTHER" id="PTHR11474">
    <property type="entry name" value="TYROSINASE FAMILY MEMBER"/>
    <property type="match status" value="1"/>
</dbReference>
<reference evidence="4 5" key="1">
    <citation type="submission" date="2018-02" db="EMBL/GenBank/DDBJ databases">
        <title>The genomes of Aspergillus section Nigri reveals drivers in fungal speciation.</title>
        <authorList>
            <consortium name="DOE Joint Genome Institute"/>
            <person name="Vesth T.C."/>
            <person name="Nybo J."/>
            <person name="Theobald S."/>
            <person name="Brandl J."/>
            <person name="Frisvad J.C."/>
            <person name="Nielsen K.F."/>
            <person name="Lyhne E.K."/>
            <person name="Kogle M.E."/>
            <person name="Kuo A."/>
            <person name="Riley R."/>
            <person name="Clum A."/>
            <person name="Nolan M."/>
            <person name="Lipzen A."/>
            <person name="Salamov A."/>
            <person name="Henrissat B."/>
            <person name="Wiebenga A."/>
            <person name="De vries R.P."/>
            <person name="Grigoriev I.V."/>
            <person name="Mortensen U.H."/>
            <person name="Andersen M.R."/>
            <person name="Baker S.E."/>
        </authorList>
    </citation>
    <scope>NUCLEOTIDE SEQUENCE [LARGE SCALE GENOMIC DNA]</scope>
    <source>
        <strain evidence="4 5">CBS 707.79</strain>
    </source>
</reference>
<dbReference type="EMBL" id="KZ826267">
    <property type="protein sequence ID" value="PYH87381.1"/>
    <property type="molecule type" value="Genomic_DNA"/>
</dbReference>
<dbReference type="GO" id="GO:0046872">
    <property type="term" value="F:metal ion binding"/>
    <property type="evidence" value="ECO:0007669"/>
    <property type="project" value="UniProtKB-KW"/>
</dbReference>
<dbReference type="GO" id="GO:0016491">
    <property type="term" value="F:oxidoreductase activity"/>
    <property type="evidence" value="ECO:0007669"/>
    <property type="project" value="InterPro"/>
</dbReference>
<dbReference type="PANTHER" id="PTHR11474:SF116">
    <property type="entry name" value="TYROSINASE"/>
    <property type="match status" value="1"/>
</dbReference>
<dbReference type="AlphaFoldDB" id="A0A319CSU9"/>
<dbReference type="STRING" id="1448320.A0A319CSU9"/>
<dbReference type="Gene3D" id="1.10.1280.10">
    <property type="entry name" value="Di-copper center containing domain from catechol oxidase"/>
    <property type="match status" value="1"/>
</dbReference>
<feature type="signal peptide" evidence="2">
    <location>
        <begin position="1"/>
        <end position="18"/>
    </location>
</feature>
<feature type="domain" description="Tyrosinase copper-binding" evidence="3">
    <location>
        <begin position="107"/>
        <end position="154"/>
    </location>
</feature>
<sequence>MVVLKPLSLGLLALQAWAAPTDSQKSATTSSADAAAASQIAQLASHAYNVTIANLPTTGACTRETLRIRRDWRAFSPTEKKAYIKSVLCLQDLPARTPSNLAAGAKTRYDDFLATHINQTLEIHYTGTFLAWHRNFIYEFEQSLREECHYTGDYP</sequence>
<accession>A0A319CSU9</accession>
<dbReference type="Pfam" id="PF00264">
    <property type="entry name" value="Tyrosinase"/>
    <property type="match status" value="1"/>
</dbReference>
<gene>
    <name evidence="4" type="ORF">BO71DRAFT_436776</name>
</gene>
<evidence type="ECO:0000313" key="4">
    <source>
        <dbReference type="EMBL" id="PYH87381.1"/>
    </source>
</evidence>
<keyword evidence="5" id="KW-1185">Reference proteome</keyword>
<name>A0A319CSU9_9EURO</name>
<evidence type="ECO:0000313" key="5">
    <source>
        <dbReference type="Proteomes" id="UP000247810"/>
    </source>
</evidence>
<organism evidence="4 5">
    <name type="scientific">Aspergillus ellipticus CBS 707.79</name>
    <dbReference type="NCBI Taxonomy" id="1448320"/>
    <lineage>
        <taxon>Eukaryota</taxon>
        <taxon>Fungi</taxon>
        <taxon>Dikarya</taxon>
        <taxon>Ascomycota</taxon>
        <taxon>Pezizomycotina</taxon>
        <taxon>Eurotiomycetes</taxon>
        <taxon>Eurotiomycetidae</taxon>
        <taxon>Eurotiales</taxon>
        <taxon>Aspergillaceae</taxon>
        <taxon>Aspergillus</taxon>
        <taxon>Aspergillus subgen. Circumdati</taxon>
    </lineage>
</organism>
<dbReference type="OrthoDB" id="6132182at2759"/>
<keyword evidence="2" id="KW-0732">Signal</keyword>